<evidence type="ECO:0000256" key="1">
    <source>
        <dbReference type="ARBA" id="ARBA00004651"/>
    </source>
</evidence>
<feature type="domain" description="Major facilitator superfamily (MFS) profile" evidence="8">
    <location>
        <begin position="29"/>
        <end position="407"/>
    </location>
</feature>
<keyword evidence="3 7" id="KW-0812">Transmembrane</keyword>
<feature type="transmembrane region" description="Helical" evidence="7">
    <location>
        <begin position="381"/>
        <end position="400"/>
    </location>
</feature>
<feature type="transmembrane region" description="Helical" evidence="7">
    <location>
        <begin position="227"/>
        <end position="249"/>
    </location>
</feature>
<evidence type="ECO:0000313" key="10">
    <source>
        <dbReference type="Proteomes" id="UP001056648"/>
    </source>
</evidence>
<dbReference type="EMBL" id="CP098735">
    <property type="protein sequence ID" value="USE77925.1"/>
    <property type="molecule type" value="Genomic_DNA"/>
</dbReference>
<organism evidence="9 10">
    <name type="scientific">Cupriavidus gilardii</name>
    <dbReference type="NCBI Taxonomy" id="82541"/>
    <lineage>
        <taxon>Bacteria</taxon>
        <taxon>Pseudomonadati</taxon>
        <taxon>Pseudomonadota</taxon>
        <taxon>Betaproteobacteria</taxon>
        <taxon>Burkholderiales</taxon>
        <taxon>Burkholderiaceae</taxon>
        <taxon>Cupriavidus</taxon>
    </lineage>
</organism>
<dbReference type="InterPro" id="IPR050189">
    <property type="entry name" value="MFS_Efflux_Transporters"/>
</dbReference>
<keyword evidence="4 7" id="KW-1133">Transmembrane helix</keyword>
<evidence type="ECO:0000256" key="5">
    <source>
        <dbReference type="ARBA" id="ARBA00023136"/>
    </source>
</evidence>
<evidence type="ECO:0000259" key="8">
    <source>
        <dbReference type="PROSITE" id="PS50850"/>
    </source>
</evidence>
<sequence>MTDIHQARFDDSPLAGPSAASGDTSPNRWPAVAAVGLATFGVVTTEMLPVGLLTPIAQGLQVSAGSAGLMLSAPALLAALFAPLIVVGAGSIDRGRLLAALLLALAGANVLCALAPTLPWLLAARVVVGFCIGGIWSVAGGLAPRLVAAPSVGWATAIIFGGVSVASVVGVPLGAWLGELVGWRAAFGAMAVCSGLIFVLNIATLPPLPAAASGARQGMRAQFRNRGVRLGLTVTFFLVAGHFMAYTFVRPLLQQVSGFGAGWIGVLLFGYGVAGMIANFAAGPLAGRHPGRALLAVALALSATLLLFATFGNTMTSGAALLLCWGLSYGAVSVSVQSWMLRAADGIDGIEAATALLVSVFNLGIALGSFFGGIAVDVAGLQTTLLIASALTLAGLVTSVRMQRAPSAASAGLAQCRP</sequence>
<evidence type="ECO:0000256" key="6">
    <source>
        <dbReference type="SAM" id="MobiDB-lite"/>
    </source>
</evidence>
<keyword evidence="10" id="KW-1185">Reference proteome</keyword>
<accession>A0ABY4VT55</accession>
<dbReference type="CDD" id="cd17324">
    <property type="entry name" value="MFS_NepI_like"/>
    <property type="match status" value="1"/>
</dbReference>
<dbReference type="Gene3D" id="1.20.1250.20">
    <property type="entry name" value="MFS general substrate transporter like domains"/>
    <property type="match status" value="1"/>
</dbReference>
<feature type="region of interest" description="Disordered" evidence="6">
    <location>
        <begin position="1"/>
        <end position="25"/>
    </location>
</feature>
<protein>
    <submittedName>
        <fullName evidence="9">MFS transporter</fullName>
    </submittedName>
</protein>
<feature type="transmembrane region" description="Helical" evidence="7">
    <location>
        <begin position="154"/>
        <end position="177"/>
    </location>
</feature>
<feature type="transmembrane region" description="Helical" evidence="7">
    <location>
        <begin position="261"/>
        <end position="281"/>
    </location>
</feature>
<dbReference type="PANTHER" id="PTHR43124">
    <property type="entry name" value="PURINE EFFLUX PUMP PBUE"/>
    <property type="match status" value="1"/>
</dbReference>
<proteinExistence type="predicted"/>
<dbReference type="Proteomes" id="UP001056648">
    <property type="component" value="Chromosome 1"/>
</dbReference>
<feature type="transmembrane region" description="Helical" evidence="7">
    <location>
        <begin position="69"/>
        <end position="90"/>
    </location>
</feature>
<dbReference type="InterPro" id="IPR036259">
    <property type="entry name" value="MFS_trans_sf"/>
</dbReference>
<reference evidence="9" key="1">
    <citation type="submission" date="2022-06" db="EMBL/GenBank/DDBJ databases">
        <title>Complete genome sequence and characterization of Cupriavidus gilardii QJ1 isolated from contaminating cells.</title>
        <authorList>
            <person name="Qi J."/>
        </authorList>
    </citation>
    <scope>NUCLEOTIDE SEQUENCE</scope>
    <source>
        <strain evidence="9">QJ1</strain>
    </source>
</reference>
<dbReference type="InterPro" id="IPR020846">
    <property type="entry name" value="MFS_dom"/>
</dbReference>
<feature type="transmembrane region" description="Helical" evidence="7">
    <location>
        <begin position="31"/>
        <end position="57"/>
    </location>
</feature>
<evidence type="ECO:0000256" key="3">
    <source>
        <dbReference type="ARBA" id="ARBA00022692"/>
    </source>
</evidence>
<dbReference type="SUPFAM" id="SSF103473">
    <property type="entry name" value="MFS general substrate transporter"/>
    <property type="match status" value="1"/>
</dbReference>
<feature type="transmembrane region" description="Helical" evidence="7">
    <location>
        <begin position="318"/>
        <end position="341"/>
    </location>
</feature>
<feature type="compositionally biased region" description="Basic and acidic residues" evidence="6">
    <location>
        <begin position="1"/>
        <end position="11"/>
    </location>
</feature>
<feature type="transmembrane region" description="Helical" evidence="7">
    <location>
        <begin position="183"/>
        <end position="206"/>
    </location>
</feature>
<keyword evidence="5 7" id="KW-0472">Membrane</keyword>
<dbReference type="PROSITE" id="PS50850">
    <property type="entry name" value="MFS"/>
    <property type="match status" value="1"/>
</dbReference>
<gene>
    <name evidence="9" type="ORF">NDR89_02430</name>
</gene>
<evidence type="ECO:0000256" key="4">
    <source>
        <dbReference type="ARBA" id="ARBA00022989"/>
    </source>
</evidence>
<feature type="transmembrane region" description="Helical" evidence="7">
    <location>
        <begin position="353"/>
        <end position="375"/>
    </location>
</feature>
<feature type="transmembrane region" description="Helical" evidence="7">
    <location>
        <begin position="97"/>
        <end position="116"/>
    </location>
</feature>
<comment type="subcellular location">
    <subcellularLocation>
        <location evidence="1">Cell membrane</location>
        <topology evidence="1">Multi-pass membrane protein</topology>
    </subcellularLocation>
</comment>
<evidence type="ECO:0000313" key="9">
    <source>
        <dbReference type="EMBL" id="USE77925.1"/>
    </source>
</evidence>
<dbReference type="InterPro" id="IPR011701">
    <property type="entry name" value="MFS"/>
</dbReference>
<dbReference type="PANTHER" id="PTHR43124:SF3">
    <property type="entry name" value="CHLORAMPHENICOL EFFLUX PUMP RV0191"/>
    <property type="match status" value="1"/>
</dbReference>
<dbReference type="Pfam" id="PF07690">
    <property type="entry name" value="MFS_1"/>
    <property type="match status" value="1"/>
</dbReference>
<evidence type="ECO:0000256" key="2">
    <source>
        <dbReference type="ARBA" id="ARBA00022475"/>
    </source>
</evidence>
<name>A0ABY4VT55_9BURK</name>
<dbReference type="RefSeq" id="WP_252252103.1">
    <property type="nucleotide sequence ID" value="NZ_CP098735.1"/>
</dbReference>
<feature type="transmembrane region" description="Helical" evidence="7">
    <location>
        <begin position="122"/>
        <end position="142"/>
    </location>
</feature>
<keyword evidence="2" id="KW-1003">Cell membrane</keyword>
<feature type="transmembrane region" description="Helical" evidence="7">
    <location>
        <begin position="293"/>
        <end position="312"/>
    </location>
</feature>
<evidence type="ECO:0000256" key="7">
    <source>
        <dbReference type="SAM" id="Phobius"/>
    </source>
</evidence>